<dbReference type="InterPro" id="IPR028261">
    <property type="entry name" value="DPD_II"/>
</dbReference>
<reference evidence="2" key="1">
    <citation type="submission" date="2018-06" db="EMBL/GenBank/DDBJ databases">
        <authorList>
            <person name="Zhirakovskaya E."/>
        </authorList>
    </citation>
    <scope>NUCLEOTIDE SEQUENCE</scope>
</reference>
<dbReference type="PANTHER" id="PTHR42783">
    <property type="entry name" value="GLUTAMATE SYNTHASE [NADPH] SMALL CHAIN"/>
    <property type="match status" value="1"/>
</dbReference>
<organism evidence="2">
    <name type="scientific">hydrothermal vent metagenome</name>
    <dbReference type="NCBI Taxonomy" id="652676"/>
    <lineage>
        <taxon>unclassified sequences</taxon>
        <taxon>metagenomes</taxon>
        <taxon>ecological metagenomes</taxon>
    </lineage>
</organism>
<gene>
    <name evidence="2" type="ORF">MNBD_NITROSPINAE02-95</name>
</gene>
<dbReference type="Gene3D" id="1.10.1060.10">
    <property type="entry name" value="Alpha-helical ferredoxin"/>
    <property type="match status" value="1"/>
</dbReference>
<dbReference type="InterPro" id="IPR023753">
    <property type="entry name" value="FAD/NAD-binding_dom"/>
</dbReference>
<dbReference type="PRINTS" id="PR00419">
    <property type="entry name" value="ADXRDTASE"/>
</dbReference>
<dbReference type="GO" id="GO:0016491">
    <property type="term" value="F:oxidoreductase activity"/>
    <property type="evidence" value="ECO:0007669"/>
    <property type="project" value="InterPro"/>
</dbReference>
<dbReference type="EMBL" id="UOGE01000093">
    <property type="protein sequence ID" value="VAX24214.1"/>
    <property type="molecule type" value="Genomic_DNA"/>
</dbReference>
<dbReference type="InterPro" id="IPR017896">
    <property type="entry name" value="4Fe4S_Fe-S-bd"/>
</dbReference>
<dbReference type="Gene3D" id="3.50.50.60">
    <property type="entry name" value="FAD/NAD(P)-binding domain"/>
    <property type="match status" value="2"/>
</dbReference>
<proteinExistence type="predicted"/>
<dbReference type="GO" id="GO:0051536">
    <property type="term" value="F:iron-sulfur cluster binding"/>
    <property type="evidence" value="ECO:0007669"/>
    <property type="project" value="InterPro"/>
</dbReference>
<evidence type="ECO:0000313" key="2">
    <source>
        <dbReference type="EMBL" id="VAX24214.1"/>
    </source>
</evidence>
<protein>
    <submittedName>
        <fullName evidence="2">Glutamate synthase</fullName>
    </submittedName>
</protein>
<dbReference type="InterPro" id="IPR036188">
    <property type="entry name" value="FAD/NAD-bd_sf"/>
</dbReference>
<dbReference type="SUPFAM" id="SSF51971">
    <property type="entry name" value="Nucleotide-binding domain"/>
    <property type="match status" value="1"/>
</dbReference>
<name>A0A3B1CJR2_9ZZZZ</name>
<evidence type="ECO:0000259" key="1">
    <source>
        <dbReference type="PROSITE" id="PS51379"/>
    </source>
</evidence>
<dbReference type="PROSITE" id="PS51379">
    <property type="entry name" value="4FE4S_FER_2"/>
    <property type="match status" value="1"/>
</dbReference>
<feature type="domain" description="4Fe-4S ferredoxin-type" evidence="1">
    <location>
        <begin position="489"/>
        <end position="519"/>
    </location>
</feature>
<dbReference type="Pfam" id="PF07992">
    <property type="entry name" value="Pyr_redox_2"/>
    <property type="match status" value="1"/>
</dbReference>
<dbReference type="PANTHER" id="PTHR42783:SF3">
    <property type="entry name" value="GLUTAMATE SYNTHASE [NADPH] SMALL CHAIN-RELATED"/>
    <property type="match status" value="1"/>
</dbReference>
<dbReference type="InterPro" id="IPR009051">
    <property type="entry name" value="Helical_ferredxn"/>
</dbReference>
<dbReference type="Pfam" id="PF14691">
    <property type="entry name" value="Fer4_20"/>
    <property type="match status" value="1"/>
</dbReference>
<accession>A0A3B1CJR2</accession>
<dbReference type="SUPFAM" id="SSF46548">
    <property type="entry name" value="alpha-helical ferredoxin"/>
    <property type="match status" value="1"/>
</dbReference>
<sequence>MKSHIVPVWKNKAAPCGGLDGCPAYTNISAALHALTLGDVRSAWKIMMATHPLRSVLGRVCYGFCEAPCNRGEFDSPISIQMLEAVIGDYGAHKAWRPDIKPKNGKKALIVGGGPAGLAAGWLLALNGFEAAIYESQAKPGGVLQYGIPDYRLPKEPLGREIKLIESLGVKIHCDSPMNEKILSSLLDKGEYDAAIVAVGAGATRKAGFPGEQNAVEGLKLLKDIKTGVLKGNEFTGKNVVVIGGGNVAMDSCRSVVRLGAKSVKVVYRRSEDMMPAHKNEVRQAREEGVEILLHLSPLKYDGDRFTMQIMALGEPDESGRRSPVGTGGAEDIEADILVTALGQEPSPWKRDKRKNIFFAGDVNPDSRGTVIHAIASGKEAANMVGELLTGLKLFDSPRDVVTYDKMNINRYFEPQMRIRTYVEPLKLRRESFNAVDKIVSLGEGILEAKRCFRCGLCVGGLNTDCDWCFRACDTDKSIIKLNIPWNEDGPFYEMGDNCDSCSRCWEDCPRHVVTPMEVVLKSGNNEN</sequence>
<dbReference type="AlphaFoldDB" id="A0A3B1CJR2"/>